<dbReference type="AlphaFoldDB" id="G4NN38"/>
<organism evidence="1 2">
    <name type="scientific">Chlamydia trachomatis serovar A (strain A2497)</name>
    <dbReference type="NCBI Taxonomy" id="580047"/>
    <lineage>
        <taxon>Bacteria</taxon>
        <taxon>Pseudomonadati</taxon>
        <taxon>Chlamydiota</taxon>
        <taxon>Chlamydiia</taxon>
        <taxon>Chlamydiales</taxon>
        <taxon>Chlamydiaceae</taxon>
        <taxon>Chlamydia/Chlamydophila group</taxon>
        <taxon>Chlamydia</taxon>
    </lineage>
</organism>
<gene>
    <name evidence="1" type="ordered locus">CTO_0996</name>
</gene>
<dbReference type="EMBL" id="CP002401">
    <property type="protein sequence ID" value="AEP35536.1"/>
    <property type="molecule type" value="Genomic_DNA"/>
</dbReference>
<evidence type="ECO:0000313" key="1">
    <source>
        <dbReference type="EMBL" id="AEP35536.1"/>
    </source>
</evidence>
<evidence type="ECO:0000313" key="2">
    <source>
        <dbReference type="Proteomes" id="UP000009287"/>
    </source>
</evidence>
<name>G4NN38_CHLT4</name>
<reference evidence="1 2" key="1">
    <citation type="journal article" date="2011" name="J. Exp. Med.">
        <title>A live-attenuated chlamydial vaccine protects against trachoma in nonhuman primates.</title>
        <authorList>
            <person name="Kari L."/>
            <person name="Whitmire W.M."/>
            <person name="Olivares-Zavaleta N."/>
            <person name="Goheen M.M."/>
            <person name="Taylor L.D."/>
            <person name="Carlson J.H."/>
            <person name="Sturdevant G.L."/>
            <person name="Lu C."/>
            <person name="Bakios L.E."/>
            <person name="Randall L.B."/>
            <person name="Parnell M.J."/>
            <person name="Zhong G."/>
            <person name="Caldwell H.D."/>
        </authorList>
    </citation>
    <scope>NUCLEOTIDE SEQUENCE [LARGE SCALE GENOMIC DNA]</scope>
    <source>
        <strain evidence="1 2">A2497</strain>
    </source>
</reference>
<accession>G4NN38</accession>
<proteinExistence type="predicted"/>
<protein>
    <submittedName>
        <fullName evidence="1">Uncharacterized protein</fullName>
    </submittedName>
</protein>
<dbReference type="KEGG" id="cra:CTO_0996"/>
<sequence>MSSITQGPAIKSILFSGNIKGYPFLEWNCAFSQSS</sequence>
<dbReference type="Proteomes" id="UP000009287">
    <property type="component" value="Chromosome"/>
</dbReference>